<proteinExistence type="inferred from homology"/>
<evidence type="ECO:0000256" key="1">
    <source>
        <dbReference type="ARBA" id="ARBA00010982"/>
    </source>
</evidence>
<keyword evidence="8" id="KW-1185">Reference proteome</keyword>
<dbReference type="SUPFAM" id="SSF53901">
    <property type="entry name" value="Thiolase-like"/>
    <property type="match status" value="1"/>
</dbReference>
<dbReference type="PROSITE" id="PS00737">
    <property type="entry name" value="THIOLASE_2"/>
    <property type="match status" value="1"/>
</dbReference>
<dbReference type="RefSeq" id="WP_111371198.1">
    <property type="nucleotide sequence ID" value="NZ_CP029480.1"/>
</dbReference>
<dbReference type="InterPro" id="IPR020617">
    <property type="entry name" value="Thiolase_C"/>
</dbReference>
<dbReference type="PIRSF" id="PIRSF000429">
    <property type="entry name" value="Ac-CoA_Ac_transf"/>
    <property type="match status" value="1"/>
</dbReference>
<keyword evidence="2 4" id="KW-0808">Transferase</keyword>
<evidence type="ECO:0000259" key="6">
    <source>
        <dbReference type="Pfam" id="PF02803"/>
    </source>
</evidence>
<dbReference type="InterPro" id="IPR016039">
    <property type="entry name" value="Thiolase-like"/>
</dbReference>
<dbReference type="NCBIfam" id="TIGR01930">
    <property type="entry name" value="AcCoA-C-Actrans"/>
    <property type="match status" value="1"/>
</dbReference>
<dbReference type="InterPro" id="IPR020613">
    <property type="entry name" value="Thiolase_CS"/>
</dbReference>
<evidence type="ECO:0000256" key="4">
    <source>
        <dbReference type="RuleBase" id="RU003557"/>
    </source>
</evidence>
<dbReference type="InterPro" id="IPR002155">
    <property type="entry name" value="Thiolase"/>
</dbReference>
<keyword evidence="3 4" id="KW-0012">Acyltransferase</keyword>
<dbReference type="EMBL" id="CP029480">
    <property type="protein sequence ID" value="AWV98096.1"/>
    <property type="molecule type" value="Genomic_DNA"/>
</dbReference>
<dbReference type="OrthoDB" id="56116at2"/>
<dbReference type="Pfam" id="PF00108">
    <property type="entry name" value="Thiolase_N"/>
    <property type="match status" value="1"/>
</dbReference>
<dbReference type="Proteomes" id="UP000249873">
    <property type="component" value="Chromosome"/>
</dbReference>
<feature type="domain" description="Thiolase N-terminal" evidence="5">
    <location>
        <begin position="18"/>
        <end position="254"/>
    </location>
</feature>
<evidence type="ECO:0000256" key="3">
    <source>
        <dbReference type="ARBA" id="ARBA00023315"/>
    </source>
</evidence>
<evidence type="ECO:0008006" key="9">
    <source>
        <dbReference type="Google" id="ProtNLM"/>
    </source>
</evidence>
<protein>
    <recommendedName>
        <fullName evidence="9">Acetyl-CoA C-acyltransferase</fullName>
    </recommendedName>
</protein>
<dbReference type="Pfam" id="PF02803">
    <property type="entry name" value="Thiolase_C"/>
    <property type="match status" value="1"/>
</dbReference>
<dbReference type="KEGG" id="als:DJ013_07880"/>
<dbReference type="AlphaFoldDB" id="A0A2Z4GA70"/>
<accession>A0A2Z4GA70</accession>
<comment type="similarity">
    <text evidence="1 4">Belongs to the thiolase-like superfamily. Thiolase family.</text>
</comment>
<evidence type="ECO:0000256" key="2">
    <source>
        <dbReference type="ARBA" id="ARBA00022679"/>
    </source>
</evidence>
<feature type="domain" description="Thiolase C-terminal" evidence="6">
    <location>
        <begin position="263"/>
        <end position="383"/>
    </location>
</feature>
<organism evidence="7 8">
    <name type="scientific">Arcticibacterium luteifluviistationis</name>
    <dbReference type="NCBI Taxonomy" id="1784714"/>
    <lineage>
        <taxon>Bacteria</taxon>
        <taxon>Pseudomonadati</taxon>
        <taxon>Bacteroidota</taxon>
        <taxon>Cytophagia</taxon>
        <taxon>Cytophagales</taxon>
        <taxon>Leadbetterellaceae</taxon>
        <taxon>Arcticibacterium</taxon>
    </lineage>
</organism>
<dbReference type="PANTHER" id="PTHR43365">
    <property type="entry name" value="BLR7806 PROTEIN"/>
    <property type="match status" value="1"/>
</dbReference>
<dbReference type="Gene3D" id="3.40.47.10">
    <property type="match status" value="2"/>
</dbReference>
<evidence type="ECO:0000313" key="7">
    <source>
        <dbReference type="EMBL" id="AWV98096.1"/>
    </source>
</evidence>
<reference evidence="7 8" key="1">
    <citation type="submission" date="2018-05" db="EMBL/GenBank/DDBJ databases">
        <title>Complete genome sequence of Arcticibacterium luteifluviistationis SM1504T, a cytophagaceae bacterium isolated from Arctic surface seawater.</title>
        <authorList>
            <person name="Li Y."/>
            <person name="Qin Q.-L."/>
        </authorList>
    </citation>
    <scope>NUCLEOTIDE SEQUENCE [LARGE SCALE GENOMIC DNA]</scope>
    <source>
        <strain evidence="7 8">SM1504</strain>
    </source>
</reference>
<dbReference type="GO" id="GO:0003988">
    <property type="term" value="F:acetyl-CoA C-acyltransferase activity"/>
    <property type="evidence" value="ECO:0007669"/>
    <property type="project" value="UniProtKB-ARBA"/>
</dbReference>
<name>A0A2Z4GA70_9BACT</name>
<dbReference type="InterPro" id="IPR020616">
    <property type="entry name" value="Thiolase_N"/>
</dbReference>
<dbReference type="CDD" id="cd00751">
    <property type="entry name" value="thiolase"/>
    <property type="match status" value="1"/>
</dbReference>
<evidence type="ECO:0000313" key="8">
    <source>
        <dbReference type="Proteomes" id="UP000249873"/>
    </source>
</evidence>
<dbReference type="PANTHER" id="PTHR43365:SF1">
    <property type="entry name" value="ACETYL-COA C-ACYLTRANSFERASE"/>
    <property type="match status" value="1"/>
</dbReference>
<evidence type="ECO:0000259" key="5">
    <source>
        <dbReference type="Pfam" id="PF00108"/>
    </source>
</evidence>
<sequence>MVDLFLCPIFVLVMANNVFIYDCLRVPSGKKGGLYKKVLCENLTSFLVNQLLERNQKAKSIVTELVVANSIGTMGNMARYAALGSTLYSSVLSSTVDLQCGGTYQAIKHGEALIAANRSQAIIAGGMESNSLMPTRIYNKNDPRYTENSHIGVASFSPNGNIDLKQAAENLALKYGLSKKQMHLWTLNSHKKASQFVGSDLYLKHILAYEGNTTGEQLIRKDLTFESLERLQSKNLIDRTNSADYHDGAGLVLLGGENSFSSKPLAQIVDIEIIGIKPNVAPEGCILGAESLLRKNGLSIDDIDIFEINESFACKPLAFMKYFNLDEGVINVLGGNLAFGHPFAASGALNLINLLCALKLSGKKYGLVSAGAAGGFGCAILIENID</sequence>
<gene>
    <name evidence="7" type="ORF">DJ013_07880</name>
</gene>